<evidence type="ECO:0000313" key="3">
    <source>
        <dbReference type="EMBL" id="ACI54440.1"/>
    </source>
</evidence>
<reference evidence="3 4" key="1">
    <citation type="journal article" date="2010" name="Stand. Genomic Sci.">
        <title>Complete genome sequence of Rhizobium leguminosarum bv trifolii strain WSM2304, an effective microsymbiont of the South American clover Trifolium polymorphum.</title>
        <authorList>
            <person name="Reeve W."/>
            <person name="O'Hara G."/>
            <person name="Chain P."/>
            <person name="Ardley J."/>
            <person name="Brau L."/>
            <person name="Nandesena K."/>
            <person name="Tiwari R."/>
            <person name="Malfatti S."/>
            <person name="Kiss H."/>
            <person name="Lapidus A."/>
            <person name="Copeland A."/>
            <person name="Nolan M."/>
            <person name="Land M."/>
            <person name="Ivanova N."/>
            <person name="Mavromatis K."/>
            <person name="Markowitz V."/>
            <person name="Kyrpides N."/>
            <person name="Melino V."/>
            <person name="Denton M."/>
            <person name="Yates R."/>
            <person name="Howieson J."/>
        </authorList>
    </citation>
    <scope>NUCLEOTIDE SEQUENCE [LARGE SCALE GENOMIC DNA]</scope>
    <source>
        <strain evidence="3 4">WSM2304</strain>
    </source>
</reference>
<feature type="coiled-coil region" evidence="1">
    <location>
        <begin position="52"/>
        <end position="86"/>
    </location>
</feature>
<proteinExistence type="predicted"/>
<feature type="region of interest" description="Disordered" evidence="2">
    <location>
        <begin position="1"/>
        <end position="47"/>
    </location>
</feature>
<sequence length="244" mass="26935">MDEQQLEQLAEDNVEETEAEEVADGEADGDGADNTETTQAETAQEDERDATIAALKAQLKSQTDKNANLKGKAEALRRVVKKQKDANLLEDSDIEGVDPKEFHVWVDNGLERDAVNEKLVYFDQNAPKALPHLTEKYGDVQTVDRYVRNYNVLLQNDPDERAKLDGMPDSLVVEYIISRGKAADEELSDLTTEGNALAVIRKLKKQVAELQAGQGVTEVRKPKTSVNTPSVVVKQPVGTVYADL</sequence>
<feature type="compositionally biased region" description="Acidic residues" evidence="2">
    <location>
        <begin position="1"/>
        <end position="33"/>
    </location>
</feature>
<name>A0ABF7QKR2_RHILW</name>
<protein>
    <recommendedName>
        <fullName evidence="5">Scaffolding protein</fullName>
    </recommendedName>
</protein>
<evidence type="ECO:0008006" key="5">
    <source>
        <dbReference type="Google" id="ProtNLM"/>
    </source>
</evidence>
<dbReference type="KEGG" id="rlt:Rleg2_1146"/>
<dbReference type="RefSeq" id="WP_012557242.1">
    <property type="nucleotide sequence ID" value="NC_011369.1"/>
</dbReference>
<organism evidence="3 4">
    <name type="scientific">Rhizobium leguminosarum bv. trifolii (strain WSM2304)</name>
    <dbReference type="NCBI Taxonomy" id="395492"/>
    <lineage>
        <taxon>Bacteria</taxon>
        <taxon>Pseudomonadati</taxon>
        <taxon>Pseudomonadota</taxon>
        <taxon>Alphaproteobacteria</taxon>
        <taxon>Hyphomicrobiales</taxon>
        <taxon>Rhizobiaceae</taxon>
        <taxon>Rhizobium/Agrobacterium group</taxon>
        <taxon>Rhizobium</taxon>
    </lineage>
</organism>
<evidence type="ECO:0000256" key="2">
    <source>
        <dbReference type="SAM" id="MobiDB-lite"/>
    </source>
</evidence>
<gene>
    <name evidence="3" type="ordered locus">Rleg2_1146</name>
</gene>
<dbReference type="Proteomes" id="UP000008330">
    <property type="component" value="Chromosome"/>
</dbReference>
<dbReference type="AlphaFoldDB" id="A0ABF7QKR2"/>
<keyword evidence="1" id="KW-0175">Coiled coil</keyword>
<accession>A0ABF7QKR2</accession>
<evidence type="ECO:0000256" key="1">
    <source>
        <dbReference type="SAM" id="Coils"/>
    </source>
</evidence>
<dbReference type="EMBL" id="CP001191">
    <property type="protein sequence ID" value="ACI54440.1"/>
    <property type="molecule type" value="Genomic_DNA"/>
</dbReference>
<evidence type="ECO:0000313" key="4">
    <source>
        <dbReference type="Proteomes" id="UP000008330"/>
    </source>
</evidence>
<keyword evidence="4" id="KW-1185">Reference proteome</keyword>